<keyword evidence="3" id="KW-1185">Reference proteome</keyword>
<dbReference type="Pfam" id="PF11306">
    <property type="entry name" value="DUF3108"/>
    <property type="match status" value="1"/>
</dbReference>
<comment type="caution">
    <text evidence="2">The sequence shown here is derived from an EMBL/GenBank/DDBJ whole genome shotgun (WGS) entry which is preliminary data.</text>
</comment>
<dbReference type="EMBL" id="SRSD01000006">
    <property type="protein sequence ID" value="KAA0891441.1"/>
    <property type="molecule type" value="Genomic_DNA"/>
</dbReference>
<protein>
    <submittedName>
        <fullName evidence="2">DUF3108 domain-containing protein</fullName>
    </submittedName>
</protein>
<feature type="compositionally biased region" description="Low complexity" evidence="1">
    <location>
        <begin position="133"/>
        <end position="143"/>
    </location>
</feature>
<reference evidence="2 3" key="1">
    <citation type="submission" date="2019-04" db="EMBL/GenBank/DDBJ databases">
        <title>Geobacter ruber sp. nov., ferric-reducing bacteria isolated from paddy soil.</title>
        <authorList>
            <person name="Xu Z."/>
            <person name="Masuda Y."/>
            <person name="Itoh H."/>
            <person name="Senoo K."/>
        </authorList>
    </citation>
    <scope>NUCLEOTIDE SEQUENCE [LARGE SCALE GENOMIC DNA]</scope>
    <source>
        <strain evidence="2 3">Red88</strain>
    </source>
</reference>
<organism evidence="2 3">
    <name type="scientific">Oryzomonas rubra</name>
    <dbReference type="NCBI Taxonomy" id="2509454"/>
    <lineage>
        <taxon>Bacteria</taxon>
        <taxon>Pseudomonadati</taxon>
        <taxon>Thermodesulfobacteriota</taxon>
        <taxon>Desulfuromonadia</taxon>
        <taxon>Geobacterales</taxon>
        <taxon>Geobacteraceae</taxon>
        <taxon>Oryzomonas</taxon>
    </lineage>
</organism>
<feature type="region of interest" description="Disordered" evidence="1">
    <location>
        <begin position="57"/>
        <end position="143"/>
    </location>
</feature>
<evidence type="ECO:0000256" key="1">
    <source>
        <dbReference type="SAM" id="MobiDB-lite"/>
    </source>
</evidence>
<accession>A0A5A9XID9</accession>
<name>A0A5A9XID9_9BACT</name>
<sequence>MNIPHKKINILASCLALSLLSHILFLYTLRMFGTYTFVAPVNHTQAVMVDLAKLRENSAPVDPQKPREASDEGKGPQEEPGEKRHGAQAGKADSPAPTAGPTEHVKLKPADSVPPKKQKIDTPAESSQPVSAPLPGAARKAATAPAIAPPLRTAGEFLASKNEKLTYAISLLGLPVGNAELEAKNENGEVRITLRIKSNTAISSLYPVDDVVETRHIAGNFLITKIKQQEGSFKSDIGFTLFLRDKSVFWIDLLKKRSVKESIPTSDVLDTLSGFYYLRNRALQVGTTEMLHIYDSEVYADVPVEVLRREKMRLPNLKEVNTVVVRPLQQTAGIFRRTGEILIWMTDDANKVPVRIVTSIALGKVTADLVSAETTPVDEKAKEK</sequence>
<dbReference type="RefSeq" id="WP_149307803.1">
    <property type="nucleotide sequence ID" value="NZ_SRSD01000006.1"/>
</dbReference>
<dbReference type="OrthoDB" id="9806641at2"/>
<evidence type="ECO:0000313" key="2">
    <source>
        <dbReference type="EMBL" id="KAA0891441.1"/>
    </source>
</evidence>
<gene>
    <name evidence="2" type="ORF">ET418_11745</name>
</gene>
<dbReference type="Proteomes" id="UP000324298">
    <property type="component" value="Unassembled WGS sequence"/>
</dbReference>
<dbReference type="InterPro" id="IPR021457">
    <property type="entry name" value="DUF3108"/>
</dbReference>
<feature type="compositionally biased region" description="Basic and acidic residues" evidence="1">
    <location>
        <begin position="64"/>
        <end position="85"/>
    </location>
</feature>
<proteinExistence type="predicted"/>
<evidence type="ECO:0000313" key="3">
    <source>
        <dbReference type="Proteomes" id="UP000324298"/>
    </source>
</evidence>
<dbReference type="AlphaFoldDB" id="A0A5A9XID9"/>